<protein>
    <submittedName>
        <fullName evidence="2">Uncharacterized protein</fullName>
    </submittedName>
</protein>
<dbReference type="AlphaFoldDB" id="A0A1E4S3K3"/>
<evidence type="ECO:0000256" key="1">
    <source>
        <dbReference type="SAM" id="Phobius"/>
    </source>
</evidence>
<dbReference type="GeneID" id="30992353"/>
<dbReference type="RefSeq" id="XP_020071137.1">
    <property type="nucleotide sequence ID" value="XM_020217957.1"/>
</dbReference>
<reference evidence="2 3" key="1">
    <citation type="journal article" date="2016" name="Proc. Natl. Acad. Sci. U.S.A.">
        <title>Comparative genomics of biotechnologically important yeasts.</title>
        <authorList>
            <person name="Riley R."/>
            <person name="Haridas S."/>
            <person name="Wolfe K.H."/>
            <person name="Lopes M.R."/>
            <person name="Hittinger C.T."/>
            <person name="Goeker M."/>
            <person name="Salamov A.A."/>
            <person name="Wisecaver J.H."/>
            <person name="Long T.M."/>
            <person name="Calvey C.H."/>
            <person name="Aerts A.L."/>
            <person name="Barry K.W."/>
            <person name="Choi C."/>
            <person name="Clum A."/>
            <person name="Coughlan A.Y."/>
            <person name="Deshpande S."/>
            <person name="Douglass A.P."/>
            <person name="Hanson S.J."/>
            <person name="Klenk H.-P."/>
            <person name="LaButti K.M."/>
            <person name="Lapidus A."/>
            <person name="Lindquist E.A."/>
            <person name="Lipzen A.M."/>
            <person name="Meier-Kolthoff J.P."/>
            <person name="Ohm R.A."/>
            <person name="Otillar R.P."/>
            <person name="Pangilinan J.L."/>
            <person name="Peng Y."/>
            <person name="Rokas A."/>
            <person name="Rosa C.A."/>
            <person name="Scheuner C."/>
            <person name="Sibirny A.A."/>
            <person name="Slot J.C."/>
            <person name="Stielow J.B."/>
            <person name="Sun H."/>
            <person name="Kurtzman C.P."/>
            <person name="Blackwell M."/>
            <person name="Grigoriev I.V."/>
            <person name="Jeffries T.W."/>
        </authorList>
    </citation>
    <scope>NUCLEOTIDE SEQUENCE [LARGE SCALE GENOMIC DNA]</scope>
    <source>
        <strain evidence="3">ATCC 18201 / CBS 1600 / BCRC 20928 / JCM 3617 / NBRC 0987 / NRRL Y-1542</strain>
    </source>
</reference>
<dbReference type="EMBL" id="KV453929">
    <property type="protein sequence ID" value="ODV74098.1"/>
    <property type="molecule type" value="Genomic_DNA"/>
</dbReference>
<dbReference type="Proteomes" id="UP000094389">
    <property type="component" value="Unassembled WGS sequence"/>
</dbReference>
<gene>
    <name evidence="2" type="ORF">CYBJADRAFT_82834</name>
</gene>
<evidence type="ECO:0000313" key="2">
    <source>
        <dbReference type="EMBL" id="ODV74098.1"/>
    </source>
</evidence>
<feature type="transmembrane region" description="Helical" evidence="1">
    <location>
        <begin position="25"/>
        <end position="48"/>
    </location>
</feature>
<keyword evidence="3" id="KW-1185">Reference proteome</keyword>
<keyword evidence="1" id="KW-0472">Membrane</keyword>
<proteinExistence type="predicted"/>
<evidence type="ECO:0000313" key="3">
    <source>
        <dbReference type="Proteomes" id="UP000094389"/>
    </source>
</evidence>
<keyword evidence="1" id="KW-1133">Transmembrane helix</keyword>
<keyword evidence="1" id="KW-0812">Transmembrane</keyword>
<name>A0A1E4S3K3_CYBJN</name>
<accession>A0A1E4S3K3</accession>
<organism evidence="2 3">
    <name type="scientific">Cyberlindnera jadinii (strain ATCC 18201 / CBS 1600 / BCRC 20928 / JCM 3617 / NBRC 0987 / NRRL Y-1542)</name>
    <name type="common">Torula yeast</name>
    <name type="synonym">Candida utilis</name>
    <dbReference type="NCBI Taxonomy" id="983966"/>
    <lineage>
        <taxon>Eukaryota</taxon>
        <taxon>Fungi</taxon>
        <taxon>Dikarya</taxon>
        <taxon>Ascomycota</taxon>
        <taxon>Saccharomycotina</taxon>
        <taxon>Saccharomycetes</taxon>
        <taxon>Phaffomycetales</taxon>
        <taxon>Phaffomycetaceae</taxon>
        <taxon>Cyberlindnera</taxon>
    </lineage>
</organism>
<sequence>MQPLKEYVSLTEGCFFAHKSQPNSILRGLCGYLLLGSIALMLVFLLCVKFGLISIYPEYGKTVCTKS</sequence>